<dbReference type="PANTHER" id="PTHR44390">
    <property type="entry name" value="CENTROSOMAL PROTEIN OF 41 KDA"/>
    <property type="match status" value="1"/>
</dbReference>
<dbReference type="GO" id="GO:0005813">
    <property type="term" value="C:centrosome"/>
    <property type="evidence" value="ECO:0007669"/>
    <property type="project" value="UniProtKB-SubCell"/>
</dbReference>
<dbReference type="Pfam" id="PF00581">
    <property type="entry name" value="Rhodanese"/>
    <property type="match status" value="1"/>
</dbReference>
<evidence type="ECO:0000256" key="1">
    <source>
        <dbReference type="ARBA" id="ARBA00004120"/>
    </source>
</evidence>
<keyword evidence="9" id="KW-0966">Cell projection</keyword>
<evidence type="ECO:0000313" key="13">
    <source>
        <dbReference type="EMBL" id="KAK6175671.1"/>
    </source>
</evidence>
<keyword evidence="5" id="KW-0970">Cilium biogenesis/degradation</keyword>
<evidence type="ECO:0000313" key="14">
    <source>
        <dbReference type="Proteomes" id="UP001347796"/>
    </source>
</evidence>
<name>A0AAN8JHG0_PATCE</name>
<comment type="caution">
    <text evidence="13">The sequence shown here is derived from an EMBL/GenBank/DDBJ whole genome shotgun (WGS) entry which is preliminary data.</text>
</comment>
<sequence length="349" mass="38883">MSSVSTSRAKKIDPLTKKVPVNPKYKDIKPTVDTGFSQTKYLAKLEELKRDYKFRKDEIYKRMKVSTYVQLLIQVADFESFIHDTPTGNGDGTDRTFTGDSELEKLTANPNDETAETPVPSNSSVLDTSRSRLEQVIKGVGEIDVDAPPPPPKTVFVDDSTPYLLLDVRDIDAFDACHIISAKNYPTAMLARSVNYESKDMLTYKNQEGKIIIIYDEDEKIAPRAITTLVQRGYDNIFMLSGGLKVAYKYFPEGLITGTPPVTVTEKKAPKQVVPASQAHFTRDDLDNLSIYLDSPPTDSARGRYSRLQTGRSSKASTSSRMSNTSLMSSRSINSVRSESSIHPKPFKV</sequence>
<feature type="domain" description="Rhodanese" evidence="12">
    <location>
        <begin position="159"/>
        <end position="256"/>
    </location>
</feature>
<proteinExistence type="inferred from homology"/>
<feature type="compositionally biased region" description="Polar residues" evidence="11">
    <location>
        <begin position="119"/>
        <end position="128"/>
    </location>
</feature>
<dbReference type="GO" id="GO:0015031">
    <property type="term" value="P:protein transport"/>
    <property type="evidence" value="ECO:0007669"/>
    <property type="project" value="UniProtKB-KW"/>
</dbReference>
<evidence type="ECO:0000256" key="4">
    <source>
        <dbReference type="ARBA" id="ARBA00022490"/>
    </source>
</evidence>
<dbReference type="Gene3D" id="3.40.250.10">
    <property type="entry name" value="Rhodanese-like domain"/>
    <property type="match status" value="1"/>
</dbReference>
<evidence type="ECO:0000259" key="12">
    <source>
        <dbReference type="PROSITE" id="PS50206"/>
    </source>
</evidence>
<dbReference type="AlphaFoldDB" id="A0AAN8JHG0"/>
<dbReference type="SUPFAM" id="SSF52821">
    <property type="entry name" value="Rhodanese/Cell cycle control phosphatase"/>
    <property type="match status" value="1"/>
</dbReference>
<feature type="region of interest" description="Disordered" evidence="11">
    <location>
        <begin position="108"/>
        <end position="128"/>
    </location>
</feature>
<evidence type="ECO:0000256" key="3">
    <source>
        <dbReference type="ARBA" id="ARBA00022448"/>
    </source>
</evidence>
<evidence type="ECO:0000256" key="2">
    <source>
        <dbReference type="ARBA" id="ARBA00004300"/>
    </source>
</evidence>
<gene>
    <name evidence="13" type="ORF">SNE40_014074</name>
</gene>
<dbReference type="InterPro" id="IPR051889">
    <property type="entry name" value="CEP41"/>
</dbReference>
<organism evidence="13 14">
    <name type="scientific">Patella caerulea</name>
    <name type="common">Rayed Mediterranean limpet</name>
    <dbReference type="NCBI Taxonomy" id="87958"/>
    <lineage>
        <taxon>Eukaryota</taxon>
        <taxon>Metazoa</taxon>
        <taxon>Spiralia</taxon>
        <taxon>Lophotrochozoa</taxon>
        <taxon>Mollusca</taxon>
        <taxon>Gastropoda</taxon>
        <taxon>Patellogastropoda</taxon>
        <taxon>Patelloidea</taxon>
        <taxon>Patellidae</taxon>
        <taxon>Patella</taxon>
    </lineage>
</organism>
<reference evidence="13 14" key="1">
    <citation type="submission" date="2024-01" db="EMBL/GenBank/DDBJ databases">
        <title>The genome of the rayed Mediterranean limpet Patella caerulea (Linnaeus, 1758).</title>
        <authorList>
            <person name="Anh-Thu Weber A."/>
            <person name="Halstead-Nussloch G."/>
        </authorList>
    </citation>
    <scope>NUCLEOTIDE SEQUENCE [LARGE SCALE GENOMIC DNA]</scope>
    <source>
        <strain evidence="13">AATW-2023a</strain>
        <tissue evidence="13">Whole specimen</tissue>
    </source>
</reference>
<dbReference type="PROSITE" id="PS50206">
    <property type="entry name" value="RHODANESE_3"/>
    <property type="match status" value="1"/>
</dbReference>
<keyword evidence="3" id="KW-0813">Transport</keyword>
<dbReference type="GO" id="GO:0060271">
    <property type="term" value="P:cilium assembly"/>
    <property type="evidence" value="ECO:0007669"/>
    <property type="project" value="TreeGrafter"/>
</dbReference>
<keyword evidence="6" id="KW-0653">Protein transport</keyword>
<keyword evidence="14" id="KW-1185">Reference proteome</keyword>
<accession>A0AAN8JHG0</accession>
<feature type="region of interest" description="Disordered" evidence="11">
    <location>
        <begin position="292"/>
        <end position="349"/>
    </location>
</feature>
<comment type="similarity">
    <text evidence="10">Belongs to the CEP41 family.</text>
</comment>
<keyword evidence="4" id="KW-0963">Cytoplasm</keyword>
<evidence type="ECO:0000256" key="9">
    <source>
        <dbReference type="ARBA" id="ARBA00023273"/>
    </source>
</evidence>
<comment type="subcellular location">
    <subcellularLocation>
        <location evidence="1">Cytoplasm</location>
        <location evidence="1">Cytoskeleton</location>
        <location evidence="1">Cilium basal body</location>
    </subcellularLocation>
    <subcellularLocation>
        <location evidence="2">Cytoplasm</location>
        <location evidence="2">Cytoskeleton</location>
        <location evidence="2">Microtubule organizing center</location>
        <location evidence="2">Centrosome</location>
    </subcellularLocation>
</comment>
<keyword evidence="7" id="KW-0969">Cilium</keyword>
<evidence type="ECO:0000256" key="7">
    <source>
        <dbReference type="ARBA" id="ARBA00023069"/>
    </source>
</evidence>
<keyword evidence="8" id="KW-0206">Cytoskeleton</keyword>
<evidence type="ECO:0000256" key="10">
    <source>
        <dbReference type="ARBA" id="ARBA00038465"/>
    </source>
</evidence>
<feature type="compositionally biased region" description="Low complexity" evidence="11">
    <location>
        <begin position="313"/>
        <end position="341"/>
    </location>
</feature>
<dbReference type="PANTHER" id="PTHR44390:SF1">
    <property type="entry name" value="CENTROSOMAL PROTEIN OF 41 KDA"/>
    <property type="match status" value="1"/>
</dbReference>
<dbReference type="GO" id="GO:0036064">
    <property type="term" value="C:ciliary basal body"/>
    <property type="evidence" value="ECO:0007669"/>
    <property type="project" value="TreeGrafter"/>
</dbReference>
<dbReference type="InterPro" id="IPR036873">
    <property type="entry name" value="Rhodanese-like_dom_sf"/>
</dbReference>
<evidence type="ECO:0000256" key="5">
    <source>
        <dbReference type="ARBA" id="ARBA00022794"/>
    </source>
</evidence>
<dbReference type="Proteomes" id="UP001347796">
    <property type="component" value="Unassembled WGS sequence"/>
</dbReference>
<dbReference type="InterPro" id="IPR001763">
    <property type="entry name" value="Rhodanese-like_dom"/>
</dbReference>
<dbReference type="CDD" id="cd00158">
    <property type="entry name" value="RHOD"/>
    <property type="match status" value="1"/>
</dbReference>
<dbReference type="EMBL" id="JAZGQO010000010">
    <property type="protein sequence ID" value="KAK6175671.1"/>
    <property type="molecule type" value="Genomic_DNA"/>
</dbReference>
<evidence type="ECO:0000256" key="8">
    <source>
        <dbReference type="ARBA" id="ARBA00023212"/>
    </source>
</evidence>
<evidence type="ECO:0000256" key="11">
    <source>
        <dbReference type="SAM" id="MobiDB-lite"/>
    </source>
</evidence>
<dbReference type="SMART" id="SM00450">
    <property type="entry name" value="RHOD"/>
    <property type="match status" value="1"/>
</dbReference>
<evidence type="ECO:0000256" key="6">
    <source>
        <dbReference type="ARBA" id="ARBA00022927"/>
    </source>
</evidence>
<protein>
    <recommendedName>
        <fullName evidence="12">Rhodanese domain-containing protein</fullName>
    </recommendedName>
</protein>